<comment type="caution">
    <text evidence="5">The sequence shown here is derived from an EMBL/GenBank/DDBJ whole genome shotgun (WGS) entry which is preliminary data.</text>
</comment>
<dbReference type="SUPFAM" id="SSF52058">
    <property type="entry name" value="L domain-like"/>
    <property type="match status" value="1"/>
</dbReference>
<dbReference type="OrthoDB" id="203703at2759"/>
<name>A0A9W7D822_9STRA</name>
<reference evidence="5" key="1">
    <citation type="submission" date="2023-04" db="EMBL/GenBank/DDBJ databases">
        <title>Phytophthora lilii NBRC 32176.</title>
        <authorList>
            <person name="Ichikawa N."/>
            <person name="Sato H."/>
            <person name="Tonouchi N."/>
        </authorList>
    </citation>
    <scope>NUCLEOTIDE SEQUENCE</scope>
    <source>
        <strain evidence="5">NBRC 32176</strain>
    </source>
</reference>
<dbReference type="AlphaFoldDB" id="A0A9W7D822"/>
<dbReference type="InterPro" id="IPR055414">
    <property type="entry name" value="LRR_R13L4/SHOC2-like"/>
</dbReference>
<dbReference type="InterPro" id="IPR050216">
    <property type="entry name" value="LRR_domain-containing"/>
</dbReference>
<sequence>MQDNALTKLPQEFGALNCLEMLDMRNNTLRKLPKSFPCLTKLTHLDVSRNKLRKLPDAFGNLSALRTCNLGRNNLQELPEYIGMLGALEVLMLQHNALFKLPESFAELTSLTNLSLTANRIECFPGLQLGALKSLLTLTYAENKLQWRPGEKSSVLEEDSPEIDDSNGASKRDSVEDMSTVLSNPLAALAAVQYLDLSDNALVTLPAQGWDRLNGLLHLKLARNRLHTLPAGVGSLHKLQRLDLAGNKFKLLPESLFKSKTLAFLDLQLNALQQLPDNVGECESLERVVLTRNRELLGLPASLCRLSRLQELRLDKLCFLALDDEQTVFCRGLAFFSAE</sequence>
<dbReference type="SMART" id="SM00365">
    <property type="entry name" value="LRR_SD22"/>
    <property type="match status" value="4"/>
</dbReference>
<dbReference type="Gene3D" id="3.80.10.10">
    <property type="entry name" value="Ribonuclease Inhibitor"/>
    <property type="match status" value="2"/>
</dbReference>
<feature type="domain" description="Disease resistance R13L4/SHOC-2-like LRR" evidence="4">
    <location>
        <begin position="3"/>
        <end position="67"/>
    </location>
</feature>
<evidence type="ECO:0000256" key="3">
    <source>
        <dbReference type="SAM" id="MobiDB-lite"/>
    </source>
</evidence>
<keyword evidence="6" id="KW-1185">Reference proteome</keyword>
<organism evidence="5 6">
    <name type="scientific">Phytophthora lilii</name>
    <dbReference type="NCBI Taxonomy" id="2077276"/>
    <lineage>
        <taxon>Eukaryota</taxon>
        <taxon>Sar</taxon>
        <taxon>Stramenopiles</taxon>
        <taxon>Oomycota</taxon>
        <taxon>Peronosporomycetes</taxon>
        <taxon>Peronosporales</taxon>
        <taxon>Peronosporaceae</taxon>
        <taxon>Phytophthora</taxon>
    </lineage>
</organism>
<dbReference type="PANTHER" id="PTHR48051">
    <property type="match status" value="1"/>
</dbReference>
<evidence type="ECO:0000256" key="1">
    <source>
        <dbReference type="ARBA" id="ARBA00022614"/>
    </source>
</evidence>
<feature type="region of interest" description="Disordered" evidence="3">
    <location>
        <begin position="151"/>
        <end position="175"/>
    </location>
</feature>
<dbReference type="SMART" id="SM00369">
    <property type="entry name" value="LRR_TYP"/>
    <property type="match status" value="9"/>
</dbReference>
<dbReference type="Pfam" id="PF13855">
    <property type="entry name" value="LRR_8"/>
    <property type="match status" value="2"/>
</dbReference>
<evidence type="ECO:0000313" key="5">
    <source>
        <dbReference type="EMBL" id="GMF65504.1"/>
    </source>
</evidence>
<evidence type="ECO:0000313" key="6">
    <source>
        <dbReference type="Proteomes" id="UP001165083"/>
    </source>
</evidence>
<dbReference type="SMART" id="SM00364">
    <property type="entry name" value="LRR_BAC"/>
    <property type="match status" value="9"/>
</dbReference>
<dbReference type="Pfam" id="PF23598">
    <property type="entry name" value="LRR_14"/>
    <property type="match status" value="1"/>
</dbReference>
<keyword evidence="1" id="KW-0433">Leucine-rich repeat</keyword>
<dbReference type="GO" id="GO:0005737">
    <property type="term" value="C:cytoplasm"/>
    <property type="evidence" value="ECO:0007669"/>
    <property type="project" value="TreeGrafter"/>
</dbReference>
<evidence type="ECO:0000259" key="4">
    <source>
        <dbReference type="Pfam" id="PF23598"/>
    </source>
</evidence>
<feature type="compositionally biased region" description="Acidic residues" evidence="3">
    <location>
        <begin position="156"/>
        <end position="165"/>
    </location>
</feature>
<dbReference type="InterPro" id="IPR032675">
    <property type="entry name" value="LRR_dom_sf"/>
</dbReference>
<accession>A0A9W7D822</accession>
<dbReference type="Proteomes" id="UP001165083">
    <property type="component" value="Unassembled WGS sequence"/>
</dbReference>
<dbReference type="PANTHER" id="PTHR48051:SF1">
    <property type="entry name" value="RAS SUPPRESSOR PROTEIN 1"/>
    <property type="match status" value="1"/>
</dbReference>
<protein>
    <submittedName>
        <fullName evidence="5">Unnamed protein product</fullName>
    </submittedName>
</protein>
<proteinExistence type="predicted"/>
<dbReference type="InterPro" id="IPR001611">
    <property type="entry name" value="Leu-rich_rpt"/>
</dbReference>
<keyword evidence="2" id="KW-0677">Repeat</keyword>
<gene>
    <name evidence="5" type="ORF">Plil01_001815800</name>
</gene>
<evidence type="ECO:0000256" key="2">
    <source>
        <dbReference type="ARBA" id="ARBA00022737"/>
    </source>
</evidence>
<dbReference type="InterPro" id="IPR003591">
    <property type="entry name" value="Leu-rich_rpt_typical-subtyp"/>
</dbReference>
<dbReference type="EMBL" id="BSXW01012474">
    <property type="protein sequence ID" value="GMF65504.1"/>
    <property type="molecule type" value="Genomic_DNA"/>
</dbReference>